<feature type="compositionally biased region" description="Low complexity" evidence="1">
    <location>
        <begin position="64"/>
        <end position="76"/>
    </location>
</feature>
<protein>
    <submittedName>
        <fullName evidence="2">ROBO2 protein</fullName>
    </submittedName>
</protein>
<evidence type="ECO:0000313" key="2">
    <source>
        <dbReference type="EMBL" id="MBN3279123.1"/>
    </source>
</evidence>
<proteinExistence type="predicted"/>
<feature type="compositionally biased region" description="Low complexity" evidence="1">
    <location>
        <begin position="214"/>
        <end position="238"/>
    </location>
</feature>
<reference evidence="2" key="1">
    <citation type="journal article" date="2021" name="Cell">
        <title>Tracing the genetic footprints of vertebrate landing in non-teleost ray-finned fishes.</title>
        <authorList>
            <person name="Bi X."/>
            <person name="Wang K."/>
            <person name="Yang L."/>
            <person name="Pan H."/>
            <person name="Jiang H."/>
            <person name="Wei Q."/>
            <person name="Fang M."/>
            <person name="Yu H."/>
            <person name="Zhu C."/>
            <person name="Cai Y."/>
            <person name="He Y."/>
            <person name="Gan X."/>
            <person name="Zeng H."/>
            <person name="Yu D."/>
            <person name="Zhu Y."/>
            <person name="Jiang H."/>
            <person name="Qiu Q."/>
            <person name="Yang H."/>
            <person name="Zhang Y.E."/>
            <person name="Wang W."/>
            <person name="Zhu M."/>
            <person name="He S."/>
            <person name="Zhang G."/>
        </authorList>
    </citation>
    <scope>NUCLEOTIDE SEQUENCE</scope>
    <source>
        <strain evidence="2">Pddl_001</strain>
    </source>
</reference>
<feature type="region of interest" description="Disordered" evidence="1">
    <location>
        <begin position="1"/>
        <end position="31"/>
    </location>
</feature>
<feature type="compositionally biased region" description="Polar residues" evidence="1">
    <location>
        <begin position="77"/>
        <end position="91"/>
    </location>
</feature>
<accession>A0ABS2XY86</accession>
<dbReference type="Proteomes" id="UP001166093">
    <property type="component" value="Unassembled WGS sequence"/>
</dbReference>
<feature type="region of interest" description="Disordered" evidence="1">
    <location>
        <begin position="48"/>
        <end position="263"/>
    </location>
</feature>
<comment type="caution">
    <text evidence="2">The sequence shown here is derived from an EMBL/GenBank/DDBJ whole genome shotgun (WGS) entry which is preliminary data.</text>
</comment>
<feature type="non-terminal residue" evidence="2">
    <location>
        <position position="286"/>
    </location>
</feature>
<name>A0ABS2XY86_POLSP</name>
<organism evidence="2 3">
    <name type="scientific">Polyodon spathula</name>
    <name type="common">North American paddlefish</name>
    <name type="synonym">Squalus spathula</name>
    <dbReference type="NCBI Taxonomy" id="7913"/>
    <lineage>
        <taxon>Eukaryota</taxon>
        <taxon>Metazoa</taxon>
        <taxon>Chordata</taxon>
        <taxon>Craniata</taxon>
        <taxon>Vertebrata</taxon>
        <taxon>Euteleostomi</taxon>
        <taxon>Actinopterygii</taxon>
        <taxon>Chondrostei</taxon>
        <taxon>Acipenseriformes</taxon>
        <taxon>Polyodontidae</taxon>
        <taxon>Polyodon</taxon>
    </lineage>
</organism>
<keyword evidence="3" id="KW-1185">Reference proteome</keyword>
<feature type="compositionally biased region" description="Low complexity" evidence="1">
    <location>
        <begin position="17"/>
        <end position="30"/>
    </location>
</feature>
<feature type="compositionally biased region" description="Pro residues" evidence="1">
    <location>
        <begin position="118"/>
        <end position="127"/>
    </location>
</feature>
<evidence type="ECO:0000313" key="3">
    <source>
        <dbReference type="Proteomes" id="UP001166093"/>
    </source>
</evidence>
<sequence>MVNGWGSASEEEHNFSSHRSSIGSSSDDSIFTNGSFAQALVAAADKAGFRFDGTSLTKKGKGYSSSQRPRPSSPFSTDSNTSAALSQNQKARPTKKHKGGRLDQAPMPHRREGIADDLPPPPDPPPCQGSRLHSGSGQRGMGMGGSAERKASSLERQHVSCLEEKKSSLERQTRMSLERQRQAQERVGSTERSDDMRRLHQQPRGSEEALVPYSKPSFPSPGGHSSSGTSSSKGSTGPRKGEVTRGPHQRNTTDLPDLGYMGTNGQQYSGELCTYSLSEGLSAKVE</sequence>
<feature type="non-terminal residue" evidence="2">
    <location>
        <position position="1"/>
    </location>
</feature>
<dbReference type="EMBL" id="JAAWVQ010085889">
    <property type="protein sequence ID" value="MBN3279123.1"/>
    <property type="molecule type" value="Genomic_DNA"/>
</dbReference>
<gene>
    <name evidence="2" type="primary">Robo2_1</name>
    <name evidence="2" type="ORF">GTO93_0008428</name>
</gene>
<feature type="compositionally biased region" description="Basic and acidic residues" evidence="1">
    <location>
        <begin position="147"/>
        <end position="198"/>
    </location>
</feature>
<evidence type="ECO:0000256" key="1">
    <source>
        <dbReference type="SAM" id="MobiDB-lite"/>
    </source>
</evidence>